<dbReference type="Proteomes" id="UP000579153">
    <property type="component" value="Unassembled WGS sequence"/>
</dbReference>
<dbReference type="AlphaFoldDB" id="A0A7W9GK43"/>
<name>A0A7W9GK43_9ACTN</name>
<feature type="region of interest" description="Disordered" evidence="1">
    <location>
        <begin position="1"/>
        <end position="31"/>
    </location>
</feature>
<evidence type="ECO:0000256" key="1">
    <source>
        <dbReference type="SAM" id="MobiDB-lite"/>
    </source>
</evidence>
<comment type="caution">
    <text evidence="2">The sequence shown here is derived from an EMBL/GenBank/DDBJ whole genome shotgun (WGS) entry which is preliminary data.</text>
</comment>
<feature type="compositionally biased region" description="Polar residues" evidence="1">
    <location>
        <begin position="1"/>
        <end position="25"/>
    </location>
</feature>
<protein>
    <submittedName>
        <fullName evidence="2">Alpha-L-arabinofuranosidase</fullName>
    </submittedName>
</protein>
<organism evidence="2 3">
    <name type="scientific">Nonomuraea jabiensis</name>
    <dbReference type="NCBI Taxonomy" id="882448"/>
    <lineage>
        <taxon>Bacteria</taxon>
        <taxon>Bacillati</taxon>
        <taxon>Actinomycetota</taxon>
        <taxon>Actinomycetes</taxon>
        <taxon>Streptosporangiales</taxon>
        <taxon>Streptosporangiaceae</taxon>
        <taxon>Nonomuraea</taxon>
    </lineage>
</organism>
<keyword evidence="3" id="KW-1185">Reference proteome</keyword>
<dbReference type="RefSeq" id="WP_185078131.1">
    <property type="nucleotide sequence ID" value="NZ_JACHMB010000001.1"/>
</dbReference>
<evidence type="ECO:0000313" key="2">
    <source>
        <dbReference type="EMBL" id="MBB5785342.1"/>
    </source>
</evidence>
<sequence length="61" mass="6748">MHLTEESTSTGGVQGRTPSDTNSLSEPERVAPVERQVRGFSSAFTYDFPAQSVTFVRLTER</sequence>
<evidence type="ECO:0000313" key="3">
    <source>
        <dbReference type="Proteomes" id="UP000579153"/>
    </source>
</evidence>
<dbReference type="Gene3D" id="2.60.40.1180">
    <property type="entry name" value="Golgi alpha-mannosidase II"/>
    <property type="match status" value="1"/>
</dbReference>
<proteinExistence type="predicted"/>
<dbReference type="InterPro" id="IPR013780">
    <property type="entry name" value="Glyco_hydro_b"/>
</dbReference>
<accession>A0A7W9GK43</accession>
<gene>
    <name evidence="2" type="ORF">HD596_012098</name>
</gene>
<reference evidence="2 3" key="1">
    <citation type="submission" date="2020-08" db="EMBL/GenBank/DDBJ databases">
        <title>Sequencing the genomes of 1000 actinobacteria strains.</title>
        <authorList>
            <person name="Klenk H.-P."/>
        </authorList>
    </citation>
    <scope>NUCLEOTIDE SEQUENCE [LARGE SCALE GENOMIC DNA]</scope>
    <source>
        <strain evidence="2 3">DSM 45507</strain>
    </source>
</reference>
<dbReference type="EMBL" id="JACHMB010000001">
    <property type="protein sequence ID" value="MBB5785342.1"/>
    <property type="molecule type" value="Genomic_DNA"/>
</dbReference>